<gene>
    <name evidence="1" type="ORF">J2W43_004487</name>
</gene>
<accession>A0AAW8MH21</accession>
<proteinExistence type="predicted"/>
<dbReference type="AlphaFoldDB" id="A0AAW8MH21"/>
<protein>
    <submittedName>
        <fullName evidence="1">Uncharacterized protein</fullName>
    </submittedName>
</protein>
<evidence type="ECO:0000313" key="1">
    <source>
        <dbReference type="EMBL" id="MDR6960482.1"/>
    </source>
</evidence>
<sequence>MATRELRLSMAEVDTSNKSPEVVVEFYSDDVRQFATFVSSSVKNGAYDTVNVKTDADDDGDMDKQDETILLELASAFSRFK</sequence>
<reference evidence="1" key="1">
    <citation type="submission" date="2023-07" db="EMBL/GenBank/DDBJ databases">
        <title>Sorghum-associated microbial communities from plants grown in Nebraska, USA.</title>
        <authorList>
            <person name="Schachtman D."/>
        </authorList>
    </citation>
    <scope>NUCLEOTIDE SEQUENCE</scope>
    <source>
        <strain evidence="1">3432</strain>
    </source>
</reference>
<dbReference type="RefSeq" id="WP_310365428.1">
    <property type="nucleotide sequence ID" value="NZ_JAVDVC010000010.1"/>
</dbReference>
<dbReference type="EMBL" id="JAVDVC010000010">
    <property type="protein sequence ID" value="MDR6960482.1"/>
    <property type="molecule type" value="Genomic_DNA"/>
</dbReference>
<evidence type="ECO:0000313" key="2">
    <source>
        <dbReference type="Proteomes" id="UP001252613"/>
    </source>
</evidence>
<organism evidence="1 2">
    <name type="scientific">Pseudomonas brassicacearum</name>
    <dbReference type="NCBI Taxonomy" id="930166"/>
    <lineage>
        <taxon>Bacteria</taxon>
        <taxon>Pseudomonadati</taxon>
        <taxon>Pseudomonadota</taxon>
        <taxon>Gammaproteobacteria</taxon>
        <taxon>Pseudomonadales</taxon>
        <taxon>Pseudomonadaceae</taxon>
        <taxon>Pseudomonas</taxon>
    </lineage>
</organism>
<dbReference type="Proteomes" id="UP001252613">
    <property type="component" value="Unassembled WGS sequence"/>
</dbReference>
<comment type="caution">
    <text evidence="1">The sequence shown here is derived from an EMBL/GenBank/DDBJ whole genome shotgun (WGS) entry which is preliminary data.</text>
</comment>
<name>A0AAW8MH21_9PSED</name>